<comment type="caution">
    <text evidence="2">The sequence shown here is derived from an EMBL/GenBank/DDBJ whole genome shotgun (WGS) entry which is preliminary data.</text>
</comment>
<dbReference type="AlphaFoldDB" id="A0A927GI03"/>
<keyword evidence="3" id="KW-1185">Reference proteome</keyword>
<protein>
    <submittedName>
        <fullName evidence="2">Uncharacterized protein</fullName>
    </submittedName>
</protein>
<evidence type="ECO:0000256" key="1">
    <source>
        <dbReference type="SAM" id="MobiDB-lite"/>
    </source>
</evidence>
<evidence type="ECO:0000313" key="2">
    <source>
        <dbReference type="EMBL" id="MBD2766855.1"/>
    </source>
</evidence>
<sequence length="323" mass="34973">MAPADGQSYIGLLAFYGNNAYFGQNLRVPLKAGVTYRFLIDVAYAPKYLRWDSMNPEVPITLQVKGSTEACTSTQFIDTGVAPGTRLWSKVIPMNRTTWQTDTVTFTPTTNISRLVFEASVSVPTGDYDLYPLGAVLLDNLRTLTGLALQKADGTAQADGKPFRLLWQPILTAGGLDSLAPRPQLRGTVRTFGGGRVPLPPTLQVTDARGFYFLQEAAPAAGQDTTYYGLYVRNKVLANGAKDDTLRHLYQCRRTFGSQAGLLTGSLAPLALGSPSASPTPRAARSLAAPVVRAGRLPTAPRQRPDPPARLRLGLRAPRQRAR</sequence>
<name>A0A927GI03_9BACT</name>
<dbReference type="RefSeq" id="WP_191003673.1">
    <property type="nucleotide sequence ID" value="NZ_JACXAD010000002.1"/>
</dbReference>
<evidence type="ECO:0000313" key="3">
    <source>
        <dbReference type="Proteomes" id="UP000612233"/>
    </source>
</evidence>
<proteinExistence type="predicted"/>
<dbReference type="Gene3D" id="2.60.120.260">
    <property type="entry name" value="Galactose-binding domain-like"/>
    <property type="match status" value="1"/>
</dbReference>
<dbReference type="Proteomes" id="UP000612233">
    <property type="component" value="Unassembled WGS sequence"/>
</dbReference>
<reference evidence="2" key="1">
    <citation type="submission" date="2020-09" db="EMBL/GenBank/DDBJ databases">
        <authorList>
            <person name="Kim M.K."/>
        </authorList>
    </citation>
    <scope>NUCLEOTIDE SEQUENCE</scope>
    <source>
        <strain evidence="2">BT664</strain>
    </source>
</reference>
<accession>A0A927GI03</accession>
<dbReference type="EMBL" id="JACXAD010000002">
    <property type="protein sequence ID" value="MBD2766855.1"/>
    <property type="molecule type" value="Genomic_DNA"/>
</dbReference>
<organism evidence="2 3">
    <name type="scientific">Hymenobacter montanus</name>
    <dbReference type="NCBI Taxonomy" id="2771359"/>
    <lineage>
        <taxon>Bacteria</taxon>
        <taxon>Pseudomonadati</taxon>
        <taxon>Bacteroidota</taxon>
        <taxon>Cytophagia</taxon>
        <taxon>Cytophagales</taxon>
        <taxon>Hymenobacteraceae</taxon>
        <taxon>Hymenobacter</taxon>
    </lineage>
</organism>
<feature type="region of interest" description="Disordered" evidence="1">
    <location>
        <begin position="274"/>
        <end position="323"/>
    </location>
</feature>
<gene>
    <name evidence="2" type="ORF">IC235_02985</name>
</gene>